<dbReference type="Pfam" id="PF01476">
    <property type="entry name" value="LysM"/>
    <property type="match status" value="1"/>
</dbReference>
<dbReference type="InterPro" id="IPR052196">
    <property type="entry name" value="Bact_Kbp"/>
</dbReference>
<evidence type="ECO:0000313" key="3">
    <source>
        <dbReference type="EMBL" id="MDO6453098.1"/>
    </source>
</evidence>
<organism evidence="3 4">
    <name type="scientific">Neptunomonas phycophila</name>
    <dbReference type="NCBI Taxonomy" id="1572645"/>
    <lineage>
        <taxon>Bacteria</taxon>
        <taxon>Pseudomonadati</taxon>
        <taxon>Pseudomonadota</taxon>
        <taxon>Gammaproteobacteria</taxon>
        <taxon>Oceanospirillales</taxon>
        <taxon>Oceanospirillaceae</taxon>
        <taxon>Neptunomonas</taxon>
    </lineage>
</organism>
<accession>A0AAW7XJG7</accession>
<feature type="signal peptide" evidence="1">
    <location>
        <begin position="1"/>
        <end position="23"/>
    </location>
</feature>
<dbReference type="PANTHER" id="PTHR34700">
    <property type="entry name" value="POTASSIUM BINDING PROTEIN KBP"/>
    <property type="match status" value="1"/>
</dbReference>
<dbReference type="Proteomes" id="UP001169862">
    <property type="component" value="Unassembled WGS sequence"/>
</dbReference>
<dbReference type="PANTHER" id="PTHR34700:SF4">
    <property type="entry name" value="PHAGE-LIKE ELEMENT PBSX PROTEIN XKDP"/>
    <property type="match status" value="1"/>
</dbReference>
<evidence type="ECO:0000256" key="1">
    <source>
        <dbReference type="SAM" id="SignalP"/>
    </source>
</evidence>
<dbReference type="CDD" id="cd00118">
    <property type="entry name" value="LysM"/>
    <property type="match status" value="1"/>
</dbReference>
<reference evidence="3" key="1">
    <citation type="submission" date="2023-07" db="EMBL/GenBank/DDBJ databases">
        <title>Genome content predicts the carbon catabolic preferences of heterotrophic bacteria.</title>
        <authorList>
            <person name="Gralka M."/>
        </authorList>
    </citation>
    <scope>NUCLEOTIDE SEQUENCE</scope>
    <source>
        <strain evidence="3">I2M16</strain>
    </source>
</reference>
<dbReference type="GeneID" id="89458145"/>
<dbReference type="InterPro" id="IPR036779">
    <property type="entry name" value="LysM_dom_sf"/>
</dbReference>
<name>A0AAW7XJG7_9GAMM</name>
<dbReference type="EMBL" id="JAUOPG010000003">
    <property type="protein sequence ID" value="MDO6453098.1"/>
    <property type="molecule type" value="Genomic_DNA"/>
</dbReference>
<protein>
    <submittedName>
        <fullName evidence="3">LysM domain-containing protein</fullName>
    </submittedName>
</protein>
<dbReference type="RefSeq" id="WP_075173919.1">
    <property type="nucleotide sequence ID" value="NZ_CAXHZV010000003.1"/>
</dbReference>
<proteinExistence type="predicted"/>
<sequence>MKKLAGLCLASWLAITTPNQAHARADVLALQEGYPQEYVVVKGDTLWDISGRFLTQPWRWPEIWGVNPQIDDPHWIYPGDVIYMTWVDGKPRLRIKGDNKLVPRARATPLENPIPAIPLKDMDAFMQENVVLDDELLAETPYVLGGRNKRIIAGAGDRIYARGEMESDHKYQNIYRPLQAFHDPITDELLGYELSKIAEAYVVSTNDEDITTLELAKSQQEVRVMDRVLPAPETRIQSMFYPAPAPEETEGYILSVDGGVQKIGRFDAVAINKGRREGVKPGHVFIVYAAGEEMDDPVTGERVKLPDEEAGTLMVYKVYDKVSYALVMTALNVLSVGDNFKSPDL</sequence>
<dbReference type="InterPro" id="IPR018392">
    <property type="entry name" value="LysM"/>
</dbReference>
<dbReference type="AlphaFoldDB" id="A0AAW7XJG7"/>
<comment type="caution">
    <text evidence="3">The sequence shown here is derived from an EMBL/GenBank/DDBJ whole genome shotgun (WGS) entry which is preliminary data.</text>
</comment>
<dbReference type="SUPFAM" id="SSF54106">
    <property type="entry name" value="LysM domain"/>
    <property type="match status" value="1"/>
</dbReference>
<evidence type="ECO:0000259" key="2">
    <source>
        <dbReference type="PROSITE" id="PS51782"/>
    </source>
</evidence>
<evidence type="ECO:0000313" key="4">
    <source>
        <dbReference type="Proteomes" id="UP001169862"/>
    </source>
</evidence>
<keyword evidence="1" id="KW-0732">Signal</keyword>
<feature type="domain" description="LysM" evidence="2">
    <location>
        <begin position="36"/>
        <end position="84"/>
    </location>
</feature>
<feature type="chain" id="PRO_5044015321" evidence="1">
    <location>
        <begin position="24"/>
        <end position="345"/>
    </location>
</feature>
<dbReference type="PROSITE" id="PS51782">
    <property type="entry name" value="LYSM"/>
    <property type="match status" value="1"/>
</dbReference>
<dbReference type="Gene3D" id="3.10.350.10">
    <property type="entry name" value="LysM domain"/>
    <property type="match status" value="1"/>
</dbReference>
<gene>
    <name evidence="3" type="ORF">Q4490_05935</name>
</gene>